<keyword evidence="2" id="KW-1185">Reference proteome</keyword>
<evidence type="ECO:0000313" key="2">
    <source>
        <dbReference type="Proteomes" id="UP000094622"/>
    </source>
</evidence>
<protein>
    <recommendedName>
        <fullName evidence="3">Glycosyl transferase family 2</fullName>
    </recommendedName>
</protein>
<gene>
    <name evidence="1" type="ORF">A6302_03439</name>
</gene>
<organism evidence="1 2">
    <name type="scientific">Methylobrevis pamukkalensis</name>
    <dbReference type="NCBI Taxonomy" id="1439726"/>
    <lineage>
        <taxon>Bacteria</taxon>
        <taxon>Pseudomonadati</taxon>
        <taxon>Pseudomonadota</taxon>
        <taxon>Alphaproteobacteria</taxon>
        <taxon>Hyphomicrobiales</taxon>
        <taxon>Pleomorphomonadaceae</taxon>
        <taxon>Methylobrevis</taxon>
    </lineage>
</organism>
<accession>A0A1E3GZ92</accession>
<dbReference type="SUPFAM" id="SSF53448">
    <property type="entry name" value="Nucleotide-diphospho-sugar transferases"/>
    <property type="match status" value="1"/>
</dbReference>
<dbReference type="EMBL" id="MCRJ01000101">
    <property type="protein sequence ID" value="ODN69245.1"/>
    <property type="molecule type" value="Genomic_DNA"/>
</dbReference>
<proteinExistence type="predicted"/>
<reference evidence="1 2" key="1">
    <citation type="submission" date="2016-07" db="EMBL/GenBank/DDBJ databases">
        <title>Draft Genome Sequence of Methylobrevis pamukkalensis PK2.</title>
        <authorList>
            <person name="Vasilenko O.V."/>
            <person name="Doronina N.V."/>
            <person name="Shmareva M.N."/>
            <person name="Tarlachkov S.V."/>
            <person name="Mustakhimov I."/>
            <person name="Trotsenko Y.A."/>
        </authorList>
    </citation>
    <scope>NUCLEOTIDE SEQUENCE [LARGE SCALE GENOMIC DNA]</scope>
    <source>
        <strain evidence="1 2">PK2</strain>
    </source>
</reference>
<evidence type="ECO:0008006" key="3">
    <source>
        <dbReference type="Google" id="ProtNLM"/>
    </source>
</evidence>
<dbReference type="Gene3D" id="3.90.550.10">
    <property type="entry name" value="Spore Coat Polysaccharide Biosynthesis Protein SpsA, Chain A"/>
    <property type="match status" value="1"/>
</dbReference>
<comment type="caution">
    <text evidence="1">The sequence shown here is derived from an EMBL/GenBank/DDBJ whole genome shotgun (WGS) entry which is preliminary data.</text>
</comment>
<sequence length="275" mass="27413">MRALDEPSPLAAVVAPSGLPVSVLVPVTGATDPVRALLDTLATQTIGADIEVVIASAAALPASLQTTLADLFPGRHAQIVDPQASRGGLVDLAATRARPGCLVICDPGVRLPNPRTLALLSAIAADPHVGSASCSLAVVRQGAVQASVCGHVVSGVSFLGLPSLTFERIDGRALVPGAALPVLAVSLALLAIRSEVLAAVGGCGAAEGLDAAADVALGLRLAEAGFTNIATTLVTALAPDLPPPRRAHPLVAGPGIAPATLDRLFATTTVVQRVV</sequence>
<dbReference type="AlphaFoldDB" id="A0A1E3GZ92"/>
<dbReference type="InterPro" id="IPR029044">
    <property type="entry name" value="Nucleotide-diphossugar_trans"/>
</dbReference>
<evidence type="ECO:0000313" key="1">
    <source>
        <dbReference type="EMBL" id="ODN69245.1"/>
    </source>
</evidence>
<name>A0A1E3GZ92_9HYPH</name>
<dbReference type="Proteomes" id="UP000094622">
    <property type="component" value="Unassembled WGS sequence"/>
</dbReference>